<feature type="domain" description="ABC transmembrane type-1" evidence="8">
    <location>
        <begin position="87"/>
        <end position="298"/>
    </location>
</feature>
<dbReference type="SUPFAM" id="SSF161098">
    <property type="entry name" value="MetI-like"/>
    <property type="match status" value="1"/>
</dbReference>
<feature type="transmembrane region" description="Helical" evidence="7">
    <location>
        <begin position="124"/>
        <end position="141"/>
    </location>
</feature>
<feature type="transmembrane region" description="Helical" evidence="7">
    <location>
        <begin position="279"/>
        <end position="299"/>
    </location>
</feature>
<keyword evidence="4 7" id="KW-0812">Transmembrane</keyword>
<evidence type="ECO:0000256" key="1">
    <source>
        <dbReference type="ARBA" id="ARBA00004651"/>
    </source>
</evidence>
<keyword evidence="5 7" id="KW-1133">Transmembrane helix</keyword>
<keyword evidence="2 7" id="KW-0813">Transport</keyword>
<dbReference type="PROSITE" id="PS50928">
    <property type="entry name" value="ABC_TM1"/>
    <property type="match status" value="1"/>
</dbReference>
<protein>
    <submittedName>
        <fullName evidence="9">ABC transporter permease</fullName>
    </submittedName>
</protein>
<keyword evidence="10" id="KW-1185">Reference proteome</keyword>
<dbReference type="InterPro" id="IPR000515">
    <property type="entry name" value="MetI-like"/>
</dbReference>
<dbReference type="PANTHER" id="PTHR43005">
    <property type="entry name" value="BLR7065 PROTEIN"/>
    <property type="match status" value="1"/>
</dbReference>
<dbReference type="EMBL" id="AP025591">
    <property type="protein sequence ID" value="BDG01629.1"/>
    <property type="molecule type" value="Genomic_DNA"/>
</dbReference>
<keyword evidence="6 7" id="KW-0472">Membrane</keyword>
<evidence type="ECO:0000256" key="6">
    <source>
        <dbReference type="ARBA" id="ARBA00023136"/>
    </source>
</evidence>
<comment type="subcellular location">
    <subcellularLocation>
        <location evidence="1 7">Cell membrane</location>
        <topology evidence="1 7">Multi-pass membrane protein</topology>
    </subcellularLocation>
</comment>
<dbReference type="Pfam" id="PF00528">
    <property type="entry name" value="BPD_transp_1"/>
    <property type="match status" value="1"/>
</dbReference>
<dbReference type="CDD" id="cd06261">
    <property type="entry name" value="TM_PBP2"/>
    <property type="match status" value="1"/>
</dbReference>
<dbReference type="Proteomes" id="UP001162891">
    <property type="component" value="Chromosome"/>
</dbReference>
<feature type="transmembrane region" description="Helical" evidence="7">
    <location>
        <begin position="167"/>
        <end position="194"/>
    </location>
</feature>
<evidence type="ECO:0000259" key="8">
    <source>
        <dbReference type="PROSITE" id="PS50928"/>
    </source>
</evidence>
<feature type="transmembrane region" description="Helical" evidence="7">
    <location>
        <begin position="31"/>
        <end position="55"/>
    </location>
</feature>
<evidence type="ECO:0000256" key="3">
    <source>
        <dbReference type="ARBA" id="ARBA00022475"/>
    </source>
</evidence>
<feature type="transmembrane region" description="Helical" evidence="7">
    <location>
        <begin position="229"/>
        <end position="250"/>
    </location>
</feature>
<sequence length="308" mass="33347">MELARQQVVLPPSAPARPARRARRAVSAATLQAPSVVVLLLWSVVPLLMTLWFSFQRYNLLSPGEREAAGIENYRFLLTDPGLGIAIGNTLLLVGSVLVVTVGLGTLLAVLFDQDFFGRGVARVLLIAPFFVMPTVSALIWKNMMMHPANGVISWLLRSVGLQPIDWFSAAPLTSVIIIVAWQWLPFATLILLTAIQALDPERKEAARMDGAGPVSMFFFIILPHLSRAISVVVMIETLFLLGVFAEIFVTTSGGPGYASTNLAFLIYRYALLEYDVGAASAGGVLAIVLANVVAVFLVRSIARNIEA</sequence>
<organism evidence="9 10">
    <name type="scientific">Anaeromyxobacter oryzae</name>
    <dbReference type="NCBI Taxonomy" id="2918170"/>
    <lineage>
        <taxon>Bacteria</taxon>
        <taxon>Pseudomonadati</taxon>
        <taxon>Myxococcota</taxon>
        <taxon>Myxococcia</taxon>
        <taxon>Myxococcales</taxon>
        <taxon>Cystobacterineae</taxon>
        <taxon>Anaeromyxobacteraceae</taxon>
        <taxon>Anaeromyxobacter</taxon>
    </lineage>
</organism>
<keyword evidence="3" id="KW-1003">Cell membrane</keyword>
<gene>
    <name evidence="9" type="ORF">AMOR_06250</name>
</gene>
<evidence type="ECO:0000256" key="4">
    <source>
        <dbReference type="ARBA" id="ARBA00022692"/>
    </source>
</evidence>
<evidence type="ECO:0000313" key="9">
    <source>
        <dbReference type="EMBL" id="BDG01629.1"/>
    </source>
</evidence>
<evidence type="ECO:0000256" key="2">
    <source>
        <dbReference type="ARBA" id="ARBA00022448"/>
    </source>
</evidence>
<evidence type="ECO:0000256" key="7">
    <source>
        <dbReference type="RuleBase" id="RU363032"/>
    </source>
</evidence>
<accession>A0ABM7WQ85</accession>
<dbReference type="InterPro" id="IPR035906">
    <property type="entry name" value="MetI-like_sf"/>
</dbReference>
<name>A0ABM7WQ85_9BACT</name>
<feature type="transmembrane region" description="Helical" evidence="7">
    <location>
        <begin position="83"/>
        <end position="112"/>
    </location>
</feature>
<dbReference type="Gene3D" id="1.10.3720.10">
    <property type="entry name" value="MetI-like"/>
    <property type="match status" value="1"/>
</dbReference>
<reference evidence="10" key="1">
    <citation type="journal article" date="2022" name="Int. J. Syst. Evol. Microbiol.">
        <title>Anaeromyxobacter oryzae sp. nov., Anaeromyxobacter diazotrophicus sp. nov. and Anaeromyxobacter paludicola sp. nov., isolated from paddy soils.</title>
        <authorList>
            <person name="Itoh H."/>
            <person name="Xu Z."/>
            <person name="Mise K."/>
            <person name="Masuda Y."/>
            <person name="Ushijima N."/>
            <person name="Hayakawa C."/>
            <person name="Shiratori Y."/>
            <person name="Senoo K."/>
        </authorList>
    </citation>
    <scope>NUCLEOTIDE SEQUENCE [LARGE SCALE GENOMIC DNA]</scope>
    <source>
        <strain evidence="10">Red232</strain>
    </source>
</reference>
<proteinExistence type="inferred from homology"/>
<dbReference type="RefSeq" id="WP_248358337.1">
    <property type="nucleotide sequence ID" value="NZ_AP025591.1"/>
</dbReference>
<comment type="similarity">
    <text evidence="7">Belongs to the binding-protein-dependent transport system permease family.</text>
</comment>
<evidence type="ECO:0000256" key="5">
    <source>
        <dbReference type="ARBA" id="ARBA00022989"/>
    </source>
</evidence>
<dbReference type="PANTHER" id="PTHR43005:SF2">
    <property type="entry name" value="INTEGRAL MEMBRANE SUGAR TRANSPORT PROTEIN"/>
    <property type="match status" value="1"/>
</dbReference>
<evidence type="ECO:0000313" key="10">
    <source>
        <dbReference type="Proteomes" id="UP001162891"/>
    </source>
</evidence>